<gene>
    <name evidence="2" type="ORF">EB820_06720</name>
</gene>
<evidence type="ECO:0000313" key="3">
    <source>
        <dbReference type="Proteomes" id="UP000276178"/>
    </source>
</evidence>
<evidence type="ECO:0000313" key="2">
    <source>
        <dbReference type="EMBL" id="RNB57816.1"/>
    </source>
</evidence>
<accession>A0A3M8B309</accession>
<keyword evidence="1" id="KW-0472">Membrane</keyword>
<feature type="transmembrane region" description="Helical" evidence="1">
    <location>
        <begin position="68"/>
        <end position="90"/>
    </location>
</feature>
<keyword evidence="1" id="KW-1133">Transmembrane helix</keyword>
<feature type="transmembrane region" description="Helical" evidence="1">
    <location>
        <begin position="45"/>
        <end position="61"/>
    </location>
</feature>
<feature type="transmembrane region" description="Helical" evidence="1">
    <location>
        <begin position="96"/>
        <end position="116"/>
    </location>
</feature>
<reference evidence="2 3" key="1">
    <citation type="submission" date="2018-10" db="EMBL/GenBank/DDBJ databases">
        <title>Phylogenomics of Brevibacillus.</title>
        <authorList>
            <person name="Dunlap C."/>
        </authorList>
    </citation>
    <scope>NUCLEOTIDE SEQUENCE [LARGE SCALE GENOMIC DNA]</scope>
    <source>
        <strain evidence="2 3">NRRL NRS 1219</strain>
    </source>
</reference>
<dbReference type="EMBL" id="RHHN01000021">
    <property type="protein sequence ID" value="RNB57816.1"/>
    <property type="molecule type" value="Genomic_DNA"/>
</dbReference>
<comment type="caution">
    <text evidence="2">The sequence shown here is derived from an EMBL/GenBank/DDBJ whole genome shotgun (WGS) entry which is preliminary data.</text>
</comment>
<name>A0A3M8B309_9BACL</name>
<sequence>MIKKLLLVCANSIIAIWFFLLWCNKMLLASDIPINISYEEMKSEIIAILVSTAIAVLYVKLTPGNPLYYFLIFPTFLWGFSMTQSFMYNYHKYDTIMAITGFLCSTFIWIVLFCTARRTATSP</sequence>
<organism evidence="2 3">
    <name type="scientific">Brevibacillus agri</name>
    <dbReference type="NCBI Taxonomy" id="51101"/>
    <lineage>
        <taxon>Bacteria</taxon>
        <taxon>Bacillati</taxon>
        <taxon>Bacillota</taxon>
        <taxon>Bacilli</taxon>
        <taxon>Bacillales</taxon>
        <taxon>Paenibacillaceae</taxon>
        <taxon>Brevibacillus</taxon>
    </lineage>
</organism>
<dbReference type="AlphaFoldDB" id="A0A3M8B309"/>
<evidence type="ECO:0000256" key="1">
    <source>
        <dbReference type="SAM" id="Phobius"/>
    </source>
</evidence>
<keyword evidence="1" id="KW-0812">Transmembrane</keyword>
<protein>
    <submittedName>
        <fullName evidence="2">Uncharacterized protein</fullName>
    </submittedName>
</protein>
<dbReference type="OrthoDB" id="2476245at2"/>
<proteinExistence type="predicted"/>
<dbReference type="Proteomes" id="UP000276178">
    <property type="component" value="Unassembled WGS sequence"/>
</dbReference>